<keyword evidence="3" id="KW-1185">Reference proteome</keyword>
<evidence type="ECO:0000256" key="1">
    <source>
        <dbReference type="RuleBase" id="RU365002"/>
    </source>
</evidence>
<proteinExistence type="inferred from homology"/>
<dbReference type="Proteomes" id="UP000054845">
    <property type="component" value="Unassembled WGS sequence"/>
</dbReference>
<organism evidence="2 3">
    <name type="scientific">Ceraceosorus bombacis</name>
    <dbReference type="NCBI Taxonomy" id="401625"/>
    <lineage>
        <taxon>Eukaryota</taxon>
        <taxon>Fungi</taxon>
        <taxon>Dikarya</taxon>
        <taxon>Basidiomycota</taxon>
        <taxon>Ustilaginomycotina</taxon>
        <taxon>Exobasidiomycetes</taxon>
        <taxon>Ceraceosorales</taxon>
        <taxon>Ceraceosoraceae</taxon>
        <taxon>Ceraceosorus</taxon>
    </lineage>
</organism>
<dbReference type="OrthoDB" id="416777at2759"/>
<dbReference type="GO" id="GO:0006400">
    <property type="term" value="P:tRNA modification"/>
    <property type="evidence" value="ECO:0007669"/>
    <property type="project" value="TreeGrafter"/>
</dbReference>
<comment type="similarity">
    <text evidence="1">Belongs to the QNG1 protein family.</text>
</comment>
<dbReference type="AlphaFoldDB" id="A0A0P1BCH6"/>
<dbReference type="PANTHER" id="PTHR21314:SF1">
    <property type="entry name" value="QUEUOSINE SALVAGE PROTEIN"/>
    <property type="match status" value="1"/>
</dbReference>
<comment type="catalytic activity">
    <reaction evidence="1">
        <text>queuosine 5'-phosphate + H2O = queuine + D-ribose 5-phosphate</text>
        <dbReference type="Rhea" id="RHEA:75387"/>
        <dbReference type="ChEBI" id="CHEBI:15377"/>
        <dbReference type="ChEBI" id="CHEBI:17433"/>
        <dbReference type="ChEBI" id="CHEBI:78346"/>
        <dbReference type="ChEBI" id="CHEBI:194371"/>
    </reaction>
    <physiologicalReaction direction="left-to-right" evidence="1">
        <dbReference type="Rhea" id="RHEA:75388"/>
    </physiologicalReaction>
</comment>
<name>A0A0P1BCH6_9BASI</name>
<sequence>MSGLSAPLPASGSFIKNVRSSCAQVRSQANISINEEAVAAFLTHLDRADFERLSKQHGLTLPLSFDSVAEEVNLLAVLSLLNFLSAYRAPLHKATGSGAYQAVLRLVIGLYISGPNALSALALKELKADGVASLLNVSTTQESSSGIPGVVLGQPKTGDMYEVCQLVARACNSTGEVLLRLGLVDLGSLVLKALDRAKTLSDEERCEAVLAGLVSTIPAFADAHLIDGSRPVYLFKKAFFLLQAISQRGVANAPSTKTLPMFVDNVLPTMLIQLGLLDTSNVSSSFANLKAFRPVRVRAPHTDSEGAKAQHEAVEEGPRLSAEEAYVIRASALDAGSFIVKRAHELAQQDAPKYEWLGALTEADLDGYLWSVAKDDASLRQVPRLTFDSRP</sequence>
<accession>A0A0P1BCH6</accession>
<dbReference type="PANTHER" id="PTHR21314">
    <property type="entry name" value="QUEUOSINE 5'-PHOSPHATE N-GLYCOSYLASE_HYDROLASE-RELATED"/>
    <property type="match status" value="1"/>
</dbReference>
<dbReference type="InterPro" id="IPR019438">
    <property type="entry name" value="Q_salvage"/>
</dbReference>
<reference evidence="2 3" key="1">
    <citation type="submission" date="2014-09" db="EMBL/GenBank/DDBJ databases">
        <authorList>
            <person name="Magalhaes I.L.F."/>
            <person name="Oliveira U."/>
            <person name="Santos F.R."/>
            <person name="Vidigal T.H.D.A."/>
            <person name="Brescovit A.D."/>
            <person name="Santos A.J."/>
        </authorList>
    </citation>
    <scope>NUCLEOTIDE SEQUENCE [LARGE SCALE GENOMIC DNA]</scope>
</reference>
<evidence type="ECO:0000313" key="2">
    <source>
        <dbReference type="EMBL" id="CEH13493.1"/>
    </source>
</evidence>
<protein>
    <recommendedName>
        <fullName evidence="1">Queuosine 5'-phosphate N-glycosylase/hydrolase</fullName>
        <ecNumber evidence="1">3.2.2.-</ecNumber>
    </recommendedName>
    <alternativeName>
        <fullName evidence="1">Queuosine-nucleotide N-glycosylase/hydrolase</fullName>
    </alternativeName>
</protein>
<dbReference type="EMBL" id="CCYA01000221">
    <property type="protein sequence ID" value="CEH13493.1"/>
    <property type="molecule type" value="Genomic_DNA"/>
</dbReference>
<dbReference type="GO" id="GO:0016787">
    <property type="term" value="F:hydrolase activity"/>
    <property type="evidence" value="ECO:0007669"/>
    <property type="project" value="UniProtKB-KW"/>
</dbReference>
<comment type="function">
    <text evidence="1">Catalyzes the hydrolysis of queuosine 5'-phosphate, releasing the nucleobase queuine (q). Is required for salvage of queuine from exogenous queuosine (Q) that is imported and then converted to queuosine 5'-phosphate intracellularly.</text>
</comment>
<evidence type="ECO:0000313" key="3">
    <source>
        <dbReference type="Proteomes" id="UP000054845"/>
    </source>
</evidence>
<keyword evidence="1" id="KW-0378">Hydrolase</keyword>
<dbReference type="EC" id="3.2.2.-" evidence="1"/>